<dbReference type="Pfam" id="PF00013">
    <property type="entry name" value="KH_1"/>
    <property type="match status" value="1"/>
</dbReference>
<dbReference type="CDD" id="cd00105">
    <property type="entry name" value="KH-I"/>
    <property type="match status" value="1"/>
</dbReference>
<dbReference type="Gene3D" id="2.20.70.10">
    <property type="match status" value="1"/>
</dbReference>
<evidence type="ECO:0000313" key="5">
    <source>
        <dbReference type="Proteomes" id="UP001515480"/>
    </source>
</evidence>
<evidence type="ECO:0000313" key="4">
    <source>
        <dbReference type="EMBL" id="KAL1504548.1"/>
    </source>
</evidence>
<dbReference type="InterPro" id="IPR036612">
    <property type="entry name" value="KH_dom_type_1_sf"/>
</dbReference>
<dbReference type="PROSITE" id="PS01159">
    <property type="entry name" value="WW_DOMAIN_1"/>
    <property type="match status" value="1"/>
</dbReference>
<dbReference type="CDD" id="cd00201">
    <property type="entry name" value="WW"/>
    <property type="match status" value="1"/>
</dbReference>
<dbReference type="SUPFAM" id="SSF51045">
    <property type="entry name" value="WW domain"/>
    <property type="match status" value="1"/>
</dbReference>
<feature type="domain" description="WW" evidence="3">
    <location>
        <begin position="2"/>
        <end position="34"/>
    </location>
</feature>
<comment type="caution">
    <text evidence="4">The sequence shown here is derived from an EMBL/GenBank/DDBJ whole genome shotgun (WGS) entry which is preliminary data.</text>
</comment>
<dbReference type="EMBL" id="JBGBPQ010000020">
    <property type="protein sequence ID" value="KAL1504548.1"/>
    <property type="molecule type" value="Genomic_DNA"/>
</dbReference>
<feature type="compositionally biased region" description="Pro residues" evidence="2">
    <location>
        <begin position="124"/>
        <end position="146"/>
    </location>
</feature>
<dbReference type="InterPro" id="IPR004088">
    <property type="entry name" value="KH_dom_type_1"/>
</dbReference>
<accession>A0AB34ITH9</accession>
<feature type="region of interest" description="Disordered" evidence="2">
    <location>
        <begin position="29"/>
        <end position="67"/>
    </location>
</feature>
<evidence type="ECO:0000256" key="2">
    <source>
        <dbReference type="SAM" id="MobiDB-lite"/>
    </source>
</evidence>
<dbReference type="SUPFAM" id="SSF54791">
    <property type="entry name" value="Eukaryotic type KH-domain (KH-domain type I)"/>
    <property type="match status" value="1"/>
</dbReference>
<feature type="region of interest" description="Disordered" evidence="2">
    <location>
        <begin position="258"/>
        <end position="299"/>
    </location>
</feature>
<dbReference type="SMART" id="SM00322">
    <property type="entry name" value="KH"/>
    <property type="match status" value="1"/>
</dbReference>
<dbReference type="PROSITE" id="PS50020">
    <property type="entry name" value="WW_DOMAIN_2"/>
    <property type="match status" value="1"/>
</dbReference>
<feature type="region of interest" description="Disordered" evidence="2">
    <location>
        <begin position="124"/>
        <end position="150"/>
    </location>
</feature>
<dbReference type="InterPro" id="IPR036020">
    <property type="entry name" value="WW_dom_sf"/>
</dbReference>
<dbReference type="InterPro" id="IPR004087">
    <property type="entry name" value="KH_dom"/>
</dbReference>
<keyword evidence="5" id="KW-1185">Reference proteome</keyword>
<dbReference type="AlphaFoldDB" id="A0AB34ITH9"/>
<keyword evidence="1" id="KW-0694">RNA-binding</keyword>
<protein>
    <recommendedName>
        <fullName evidence="3">WW domain-containing protein</fullName>
    </recommendedName>
</protein>
<sequence>MSSSHGAWREAVRHGQVYYYHSLTHETSWHRPPAEQMEPLPPPPPGEPPPAAAAAPAEPPPTPADADAYAPHFAPHYAAYVPFGAPPAAPYGLPPPAYGAAAAPPAYGAAELGAAAPFTPVLAPPPRPPPMLHPQQLEPPPLPPQPGQEEFYRRADNWPGRSYHKSLGESIHRLQETPGNIRHDVIIEKRVIGRILGKGARDLDAMKAYSGAEVFIIDKHPPPGEGDEHRLLILIGTPSQVRACKEKVDVVLERARNELPPLPPPLSSGWRPVPEVGNPEQWDDGQRHLAEPNAKKQRY</sequence>
<evidence type="ECO:0000256" key="1">
    <source>
        <dbReference type="PROSITE-ProRule" id="PRU00117"/>
    </source>
</evidence>
<dbReference type="PROSITE" id="PS50084">
    <property type="entry name" value="KH_TYPE_1"/>
    <property type="match status" value="1"/>
</dbReference>
<dbReference type="Gene3D" id="3.30.1370.10">
    <property type="entry name" value="K Homology domain, type 1"/>
    <property type="match status" value="1"/>
</dbReference>
<feature type="compositionally biased region" description="Basic and acidic residues" evidence="2">
    <location>
        <begin position="284"/>
        <end position="299"/>
    </location>
</feature>
<feature type="compositionally biased region" description="Pro residues" evidence="2">
    <location>
        <begin position="39"/>
        <end position="63"/>
    </location>
</feature>
<organism evidence="4 5">
    <name type="scientific">Prymnesium parvum</name>
    <name type="common">Toxic golden alga</name>
    <dbReference type="NCBI Taxonomy" id="97485"/>
    <lineage>
        <taxon>Eukaryota</taxon>
        <taxon>Haptista</taxon>
        <taxon>Haptophyta</taxon>
        <taxon>Prymnesiophyceae</taxon>
        <taxon>Prymnesiales</taxon>
        <taxon>Prymnesiaceae</taxon>
        <taxon>Prymnesium</taxon>
    </lineage>
</organism>
<dbReference type="Proteomes" id="UP001515480">
    <property type="component" value="Unassembled WGS sequence"/>
</dbReference>
<reference evidence="4 5" key="1">
    <citation type="journal article" date="2024" name="Science">
        <title>Giant polyketide synthase enzymes in the biosynthesis of giant marine polyether toxins.</title>
        <authorList>
            <person name="Fallon T.R."/>
            <person name="Shende V.V."/>
            <person name="Wierzbicki I.H."/>
            <person name="Pendleton A.L."/>
            <person name="Watervoot N.F."/>
            <person name="Auber R.P."/>
            <person name="Gonzalez D.J."/>
            <person name="Wisecaver J.H."/>
            <person name="Moore B.S."/>
        </authorList>
    </citation>
    <scope>NUCLEOTIDE SEQUENCE [LARGE SCALE GENOMIC DNA]</scope>
    <source>
        <strain evidence="4 5">12B1</strain>
    </source>
</reference>
<name>A0AB34ITH9_PRYPA</name>
<dbReference type="GO" id="GO:0003723">
    <property type="term" value="F:RNA binding"/>
    <property type="evidence" value="ECO:0007669"/>
    <property type="project" value="UniProtKB-UniRule"/>
</dbReference>
<evidence type="ECO:0000259" key="3">
    <source>
        <dbReference type="PROSITE" id="PS50020"/>
    </source>
</evidence>
<gene>
    <name evidence="4" type="ORF">AB1Y20_010948</name>
</gene>
<dbReference type="InterPro" id="IPR001202">
    <property type="entry name" value="WW_dom"/>
</dbReference>
<proteinExistence type="predicted"/>